<dbReference type="AlphaFoldDB" id="A0A418VQP1"/>
<dbReference type="RefSeq" id="WP_119854571.1">
    <property type="nucleotide sequence ID" value="NZ_QYYD01000001.1"/>
</dbReference>
<dbReference type="InterPro" id="IPR051205">
    <property type="entry name" value="UbiH/COQ6_monooxygenase"/>
</dbReference>
<sequence>MTQSLIEPNRYDVIVVGGGPAGLAAALAVAGTGAQTALVARKVPYADNRTTALLGDSIDLLEKLGVWGRCASKAAALRTMRLVDDTNRLIRAPEVRFTSSEIGMDAFGYNIENRNLMVALEAAAEEIGSLDRFDDEAESVAPREDVAVVRTRQGQTLAGRLVIGADGRHSPCREAAGITVRSRPLNQSALTFNIATSRPHNEVSTEFHTPEGPCVFVPLPGRRMSIVWVASPKEAQRMMALSDEELSAAAEKQSHSIFGKVSVEQGRNLFPLAIEKPSAYGRNRIVLAGEAAHVVPPIGAQGLNMGLRDAGDIADIVEDALARDQDPGSDAVIARFGRARGADVASRTFAIDMANRTLLSDLLPAQAVRAVGMQLISSVGPLRRIAMREGLSPFWRSI</sequence>
<proteinExistence type="inferred from homology"/>
<dbReference type="Proteomes" id="UP000285523">
    <property type="component" value="Unassembled WGS sequence"/>
</dbReference>
<keyword evidence="7" id="KW-0503">Monooxygenase</keyword>
<dbReference type="OrthoDB" id="9796623at2"/>
<dbReference type="GO" id="GO:0071949">
    <property type="term" value="F:FAD binding"/>
    <property type="evidence" value="ECO:0007669"/>
    <property type="project" value="InterPro"/>
</dbReference>
<keyword evidence="4" id="KW-0285">Flavoprotein</keyword>
<feature type="domain" description="FAD-binding" evidence="8">
    <location>
        <begin position="11"/>
        <end position="314"/>
    </location>
</feature>
<dbReference type="PRINTS" id="PR00420">
    <property type="entry name" value="RNGMNOXGNASE"/>
</dbReference>
<evidence type="ECO:0000256" key="4">
    <source>
        <dbReference type="ARBA" id="ARBA00022630"/>
    </source>
</evidence>
<evidence type="ECO:0000256" key="7">
    <source>
        <dbReference type="ARBA" id="ARBA00023033"/>
    </source>
</evidence>
<dbReference type="Gene3D" id="3.50.50.60">
    <property type="entry name" value="FAD/NAD(P)-binding domain"/>
    <property type="match status" value="2"/>
</dbReference>
<dbReference type="InterPro" id="IPR010971">
    <property type="entry name" value="UbiH/COQ6"/>
</dbReference>
<comment type="pathway">
    <text evidence="2">Cofactor biosynthesis; ubiquinone biosynthesis.</text>
</comment>
<dbReference type="UniPathway" id="UPA00232"/>
<comment type="similarity">
    <text evidence="3">Belongs to the UbiH/COQ6 family.</text>
</comment>
<keyword evidence="6" id="KW-0560">Oxidoreductase</keyword>
<reference evidence="9 10" key="1">
    <citation type="submission" date="2018-09" db="EMBL/GenBank/DDBJ databases">
        <title>Draft genome sequence of Rhodopseudomonas palustris 2.1.18.</title>
        <authorList>
            <person name="Robertson S.L."/>
            <person name="Meyer T.E."/>
            <person name="Kyndt J.A."/>
        </authorList>
    </citation>
    <scope>NUCLEOTIDE SEQUENCE [LARGE SCALE GENOMIC DNA]</scope>
    <source>
        <strain evidence="9 10">2.1.18</strain>
    </source>
</reference>
<accession>A0A418VQP1</accession>
<evidence type="ECO:0000256" key="5">
    <source>
        <dbReference type="ARBA" id="ARBA00022827"/>
    </source>
</evidence>
<comment type="caution">
    <text evidence="9">The sequence shown here is derived from an EMBL/GenBank/DDBJ whole genome shotgun (WGS) entry which is preliminary data.</text>
</comment>
<dbReference type="InterPro" id="IPR002938">
    <property type="entry name" value="FAD-bd"/>
</dbReference>
<dbReference type="NCBIfam" id="TIGR01988">
    <property type="entry name" value="Ubi-OHases"/>
    <property type="match status" value="1"/>
</dbReference>
<evidence type="ECO:0000259" key="8">
    <source>
        <dbReference type="Pfam" id="PF01494"/>
    </source>
</evidence>
<dbReference type="EMBL" id="QYYD01000001">
    <property type="protein sequence ID" value="RJF78671.1"/>
    <property type="molecule type" value="Genomic_DNA"/>
</dbReference>
<evidence type="ECO:0000256" key="6">
    <source>
        <dbReference type="ARBA" id="ARBA00023002"/>
    </source>
</evidence>
<keyword evidence="5" id="KW-0274">FAD</keyword>
<dbReference type="Pfam" id="PF01494">
    <property type="entry name" value="FAD_binding_3"/>
    <property type="match status" value="1"/>
</dbReference>
<gene>
    <name evidence="9" type="ORF">D4Q52_00410</name>
</gene>
<dbReference type="PANTHER" id="PTHR43876:SF7">
    <property type="entry name" value="UBIQUINONE BIOSYNTHESIS MONOOXYGENASE COQ6, MITOCHONDRIAL"/>
    <property type="match status" value="1"/>
</dbReference>
<name>A0A418VQP1_RHOPL</name>
<organism evidence="9 10">
    <name type="scientific">Rhodopseudomonas palustris</name>
    <dbReference type="NCBI Taxonomy" id="1076"/>
    <lineage>
        <taxon>Bacteria</taxon>
        <taxon>Pseudomonadati</taxon>
        <taxon>Pseudomonadota</taxon>
        <taxon>Alphaproteobacteria</taxon>
        <taxon>Hyphomicrobiales</taxon>
        <taxon>Nitrobacteraceae</taxon>
        <taxon>Rhodopseudomonas</taxon>
    </lineage>
</organism>
<comment type="cofactor">
    <cofactor evidence="1">
        <name>FAD</name>
        <dbReference type="ChEBI" id="CHEBI:57692"/>
    </cofactor>
</comment>
<dbReference type="GO" id="GO:0004497">
    <property type="term" value="F:monooxygenase activity"/>
    <property type="evidence" value="ECO:0007669"/>
    <property type="project" value="UniProtKB-KW"/>
</dbReference>
<dbReference type="NCBIfam" id="NF005691">
    <property type="entry name" value="PRK07494.1"/>
    <property type="match status" value="1"/>
</dbReference>
<evidence type="ECO:0000256" key="3">
    <source>
        <dbReference type="ARBA" id="ARBA00005349"/>
    </source>
</evidence>
<dbReference type="SUPFAM" id="SSF51905">
    <property type="entry name" value="FAD/NAD(P)-binding domain"/>
    <property type="match status" value="1"/>
</dbReference>
<dbReference type="GO" id="GO:0016705">
    <property type="term" value="F:oxidoreductase activity, acting on paired donors, with incorporation or reduction of molecular oxygen"/>
    <property type="evidence" value="ECO:0007669"/>
    <property type="project" value="InterPro"/>
</dbReference>
<evidence type="ECO:0000256" key="2">
    <source>
        <dbReference type="ARBA" id="ARBA00004749"/>
    </source>
</evidence>
<evidence type="ECO:0000313" key="10">
    <source>
        <dbReference type="Proteomes" id="UP000285523"/>
    </source>
</evidence>
<dbReference type="PANTHER" id="PTHR43876">
    <property type="entry name" value="UBIQUINONE BIOSYNTHESIS MONOOXYGENASE COQ6, MITOCHONDRIAL"/>
    <property type="match status" value="1"/>
</dbReference>
<protein>
    <submittedName>
        <fullName evidence="9">UbiH/UbiF family hydroxylase</fullName>
    </submittedName>
</protein>
<dbReference type="InterPro" id="IPR036188">
    <property type="entry name" value="FAD/NAD-bd_sf"/>
</dbReference>
<evidence type="ECO:0000313" key="9">
    <source>
        <dbReference type="EMBL" id="RJF78671.1"/>
    </source>
</evidence>
<dbReference type="GO" id="GO:0006744">
    <property type="term" value="P:ubiquinone biosynthetic process"/>
    <property type="evidence" value="ECO:0007669"/>
    <property type="project" value="UniProtKB-UniPathway"/>
</dbReference>
<evidence type="ECO:0000256" key="1">
    <source>
        <dbReference type="ARBA" id="ARBA00001974"/>
    </source>
</evidence>